<dbReference type="AlphaFoldDB" id="A0A4Z2E8M9"/>
<evidence type="ECO:0000313" key="2">
    <source>
        <dbReference type="EMBL" id="TNN24662.1"/>
    </source>
</evidence>
<comment type="caution">
    <text evidence="2">The sequence shown here is derived from an EMBL/GenBank/DDBJ whole genome shotgun (WGS) entry which is preliminary data.</text>
</comment>
<organism evidence="2 3">
    <name type="scientific">Liparis tanakae</name>
    <name type="common">Tanaka's snailfish</name>
    <dbReference type="NCBI Taxonomy" id="230148"/>
    <lineage>
        <taxon>Eukaryota</taxon>
        <taxon>Metazoa</taxon>
        <taxon>Chordata</taxon>
        <taxon>Craniata</taxon>
        <taxon>Vertebrata</taxon>
        <taxon>Euteleostomi</taxon>
        <taxon>Actinopterygii</taxon>
        <taxon>Neopterygii</taxon>
        <taxon>Teleostei</taxon>
        <taxon>Neoteleostei</taxon>
        <taxon>Acanthomorphata</taxon>
        <taxon>Eupercaria</taxon>
        <taxon>Perciformes</taxon>
        <taxon>Cottioidei</taxon>
        <taxon>Cottales</taxon>
        <taxon>Liparidae</taxon>
        <taxon>Liparis</taxon>
    </lineage>
</organism>
<keyword evidence="2" id="KW-0489">Methyltransferase</keyword>
<sequence length="78" mass="8610">MLSMVTENAIKTNAPPAVIWDIMRCWVNVAAFTPLHCGSIHSQSHAVSPPTQEKLNPVRREKLSETSPAFKILSTAPR</sequence>
<dbReference type="Gene3D" id="3.30.56.70">
    <property type="entry name" value="N2,N2-dimethylguanosine tRNA methyltransferase, C-terminal domain"/>
    <property type="match status" value="1"/>
</dbReference>
<reference evidence="2 3" key="1">
    <citation type="submission" date="2019-03" db="EMBL/GenBank/DDBJ databases">
        <title>First draft genome of Liparis tanakae, snailfish: a comprehensive survey of snailfish specific genes.</title>
        <authorList>
            <person name="Kim W."/>
            <person name="Song I."/>
            <person name="Jeong J.-H."/>
            <person name="Kim D."/>
            <person name="Kim S."/>
            <person name="Ryu S."/>
            <person name="Song J.Y."/>
            <person name="Lee S.K."/>
        </authorList>
    </citation>
    <scope>NUCLEOTIDE SEQUENCE [LARGE SCALE GENOMIC DNA]</scope>
    <source>
        <tissue evidence="2">Muscle</tissue>
    </source>
</reference>
<dbReference type="GO" id="GO:0008168">
    <property type="term" value="F:methyltransferase activity"/>
    <property type="evidence" value="ECO:0007669"/>
    <property type="project" value="UniProtKB-KW"/>
</dbReference>
<protein>
    <submittedName>
        <fullName evidence="2">tRNA (Guanine(26)-N(2))-dimethyltransferase</fullName>
    </submittedName>
</protein>
<feature type="compositionally biased region" description="Polar residues" evidence="1">
    <location>
        <begin position="42"/>
        <end position="54"/>
    </location>
</feature>
<dbReference type="Proteomes" id="UP000314294">
    <property type="component" value="Unassembled WGS sequence"/>
</dbReference>
<dbReference type="EMBL" id="SRLO01014660">
    <property type="protein sequence ID" value="TNN24662.1"/>
    <property type="molecule type" value="Genomic_DNA"/>
</dbReference>
<dbReference type="OrthoDB" id="6349953at2759"/>
<keyword evidence="2" id="KW-0808">Transferase</keyword>
<evidence type="ECO:0000313" key="3">
    <source>
        <dbReference type="Proteomes" id="UP000314294"/>
    </source>
</evidence>
<dbReference type="InterPro" id="IPR042296">
    <property type="entry name" value="tRNA_met_Trm1_C"/>
</dbReference>
<gene>
    <name evidence="2" type="primary">TRMT1_1</name>
    <name evidence="2" type="ORF">EYF80_065212</name>
</gene>
<feature type="region of interest" description="Disordered" evidence="1">
    <location>
        <begin position="42"/>
        <end position="78"/>
    </location>
</feature>
<dbReference type="GO" id="GO:0032259">
    <property type="term" value="P:methylation"/>
    <property type="evidence" value="ECO:0007669"/>
    <property type="project" value="UniProtKB-KW"/>
</dbReference>
<proteinExistence type="predicted"/>
<evidence type="ECO:0000256" key="1">
    <source>
        <dbReference type="SAM" id="MobiDB-lite"/>
    </source>
</evidence>
<keyword evidence="3" id="KW-1185">Reference proteome</keyword>
<name>A0A4Z2E8M9_9TELE</name>
<accession>A0A4Z2E8M9</accession>